<feature type="region of interest" description="Disordered" evidence="1">
    <location>
        <begin position="1"/>
        <end position="50"/>
    </location>
</feature>
<dbReference type="EMBL" id="BJNH01000036">
    <property type="protein sequence ID" value="GEC26336.1"/>
    <property type="molecule type" value="Genomic_DNA"/>
</dbReference>
<gene>
    <name evidence="2" type="ORF">PSA01_33650</name>
</gene>
<evidence type="ECO:0000256" key="1">
    <source>
        <dbReference type="SAM" id="MobiDB-lite"/>
    </source>
</evidence>
<feature type="region of interest" description="Disordered" evidence="1">
    <location>
        <begin position="89"/>
        <end position="123"/>
    </location>
</feature>
<protein>
    <submittedName>
        <fullName evidence="2">Uncharacterized protein</fullName>
    </submittedName>
</protein>
<comment type="caution">
    <text evidence="2">The sequence shown here is derived from an EMBL/GenBank/DDBJ whole genome shotgun (WGS) entry which is preliminary data.</text>
</comment>
<organism evidence="2 3">
    <name type="scientific">Pseudonocardia saturnea</name>
    <dbReference type="NCBI Taxonomy" id="33909"/>
    <lineage>
        <taxon>Bacteria</taxon>
        <taxon>Bacillati</taxon>
        <taxon>Actinomycetota</taxon>
        <taxon>Actinomycetes</taxon>
        <taxon>Pseudonocardiales</taxon>
        <taxon>Pseudonocardiaceae</taxon>
        <taxon>Pseudonocardia</taxon>
    </lineage>
</organism>
<accession>A0ABQ0S096</accession>
<feature type="compositionally biased region" description="Low complexity" evidence="1">
    <location>
        <begin position="28"/>
        <end position="48"/>
    </location>
</feature>
<evidence type="ECO:0000313" key="2">
    <source>
        <dbReference type="EMBL" id="GEC26336.1"/>
    </source>
</evidence>
<name>A0ABQ0S096_9PSEU</name>
<sequence length="123" mass="13180">MPVPAARIAPGLDRSRPAPPAPPRLRRSTPPALLRPPARSAPPGRAGPIVRALPVRLRSPDACRHARTRVARMPYEVRSAVWRAALRPAGGAPGIHDPAEPVLPGRARVRRPTAEPLPARSAR</sequence>
<proteinExistence type="predicted"/>
<keyword evidence="3" id="KW-1185">Reference proteome</keyword>
<dbReference type="Proteomes" id="UP000320693">
    <property type="component" value="Unassembled WGS sequence"/>
</dbReference>
<evidence type="ECO:0000313" key="3">
    <source>
        <dbReference type="Proteomes" id="UP000320693"/>
    </source>
</evidence>
<reference evidence="2 3" key="1">
    <citation type="submission" date="2019-06" db="EMBL/GenBank/DDBJ databases">
        <title>Whole genome shotgun sequence of Pseudonocardia saturnea NBRC 14499.</title>
        <authorList>
            <person name="Hosoyama A."/>
            <person name="Uohara A."/>
            <person name="Ohji S."/>
            <person name="Ichikawa N."/>
        </authorList>
    </citation>
    <scope>NUCLEOTIDE SEQUENCE [LARGE SCALE GENOMIC DNA]</scope>
    <source>
        <strain evidence="2 3">NBRC 14499</strain>
    </source>
</reference>